<dbReference type="PANTHER" id="PTHR47163:SF2">
    <property type="entry name" value="SI:DKEY-17M8.2"/>
    <property type="match status" value="1"/>
</dbReference>
<protein>
    <recommendedName>
        <fullName evidence="1">ISXO2-like transposase domain-containing protein</fullName>
    </recommendedName>
</protein>
<dbReference type="eggNOG" id="COG3677">
    <property type="taxonomic scope" value="Bacteria"/>
</dbReference>
<reference evidence="3" key="1">
    <citation type="submission" date="2012-02" db="EMBL/GenBank/DDBJ databases">
        <title>The complete genome of Echinicola vietnamensis DSM 17526.</title>
        <authorList>
            <person name="Lucas S."/>
            <person name="Copeland A."/>
            <person name="Lapidus A."/>
            <person name="Glavina del Rio T."/>
            <person name="Dalin E."/>
            <person name="Tice H."/>
            <person name="Bruce D."/>
            <person name="Goodwin L."/>
            <person name="Pitluck S."/>
            <person name="Peters L."/>
            <person name="Ovchinnikova G."/>
            <person name="Teshima H."/>
            <person name="Kyrpides N."/>
            <person name="Mavromatis K."/>
            <person name="Ivanova N."/>
            <person name="Brettin T."/>
            <person name="Detter J.C."/>
            <person name="Han C."/>
            <person name="Larimer F."/>
            <person name="Land M."/>
            <person name="Hauser L."/>
            <person name="Markowitz V."/>
            <person name="Cheng J.-F."/>
            <person name="Hugenholtz P."/>
            <person name="Woyke T."/>
            <person name="Wu D."/>
            <person name="Brambilla E."/>
            <person name="Klenk H.-P."/>
            <person name="Eisen J.A."/>
        </authorList>
    </citation>
    <scope>NUCLEOTIDE SEQUENCE [LARGE SCALE GENOMIC DNA]</scope>
    <source>
        <strain evidence="3">DSM 17526 / LMG 23754 / KMM 6221</strain>
    </source>
</reference>
<dbReference type="InterPro" id="IPR053164">
    <property type="entry name" value="IS1016-like_transposase"/>
</dbReference>
<accession>L0G1F4</accession>
<dbReference type="STRING" id="926556.Echvi_3144"/>
<sequence length="302" mass="34871">MLLNKQIMDVFKGQELIEFSRRFQTELDCKKYLSELKWKDGFTCRKCGHQGSQIRKDYARTCNKCSDTESAGAGTLFHKVKFGLVKAFYICFEMSTSTKSLSAMYMAKRYGINRKTAMSFMHKVREAMKSSGNHPMKGEVHVDEFVVGGQEAGHTGRSYGGKKKKVVCAVELTDAGKVKRFYALQIKDFSAKSLRPIFESHIDRGAQVQTDEWKGYRPIKNDFTIKQTPSELGLNFKAIHTMIHQVKSWLRTTFSWVSKRHIDRYLSEFSYRINRSQSKDTIFHNLITRMVSKKKIHIADLI</sequence>
<name>L0G1F4_ECHVK</name>
<dbReference type="PATRIC" id="fig|926556.3.peg.3314"/>
<organism evidence="2 3">
    <name type="scientific">Echinicola vietnamensis (strain DSM 17526 / LMG 23754 / KMM 6221)</name>
    <dbReference type="NCBI Taxonomy" id="926556"/>
    <lineage>
        <taxon>Bacteria</taxon>
        <taxon>Pseudomonadati</taxon>
        <taxon>Bacteroidota</taxon>
        <taxon>Cytophagia</taxon>
        <taxon>Cytophagales</taxon>
        <taxon>Cyclobacteriaceae</taxon>
        <taxon>Echinicola</taxon>
    </lineage>
</organism>
<dbReference type="Pfam" id="PF12762">
    <property type="entry name" value="DDE_Tnp_IS1595"/>
    <property type="match status" value="1"/>
</dbReference>
<dbReference type="SMART" id="SM01126">
    <property type="entry name" value="DDE_Tnp_IS1595"/>
    <property type="match status" value="1"/>
</dbReference>
<dbReference type="KEGG" id="evi:Echvi_3144"/>
<dbReference type="NCBIfam" id="NF033547">
    <property type="entry name" value="transpos_IS1595"/>
    <property type="match status" value="1"/>
</dbReference>
<evidence type="ECO:0000313" key="3">
    <source>
        <dbReference type="Proteomes" id="UP000010796"/>
    </source>
</evidence>
<evidence type="ECO:0000313" key="2">
    <source>
        <dbReference type="EMBL" id="AGA79377.1"/>
    </source>
</evidence>
<gene>
    <name evidence="2" type="ordered locus">Echvi_3144</name>
</gene>
<evidence type="ECO:0000259" key="1">
    <source>
        <dbReference type="SMART" id="SM01126"/>
    </source>
</evidence>
<dbReference type="InterPro" id="IPR024442">
    <property type="entry name" value="Transposase_Zn_ribbon"/>
</dbReference>
<dbReference type="HOGENOM" id="CLU_044348_1_4_10"/>
<dbReference type="InterPro" id="IPR024445">
    <property type="entry name" value="Tnp_ISXO2-like"/>
</dbReference>
<dbReference type="AlphaFoldDB" id="L0G1F4"/>
<dbReference type="Proteomes" id="UP000010796">
    <property type="component" value="Chromosome"/>
</dbReference>
<proteinExistence type="predicted"/>
<dbReference type="EMBL" id="CP003346">
    <property type="protein sequence ID" value="AGA79377.1"/>
    <property type="molecule type" value="Genomic_DNA"/>
</dbReference>
<dbReference type="PANTHER" id="PTHR47163">
    <property type="entry name" value="DDE_TNP_IS1595 DOMAIN-CONTAINING PROTEIN"/>
    <property type="match status" value="1"/>
</dbReference>
<dbReference type="Pfam" id="PF12760">
    <property type="entry name" value="Zn_ribbon_IS1595"/>
    <property type="match status" value="1"/>
</dbReference>
<feature type="domain" description="ISXO2-like transposase" evidence="1">
    <location>
        <begin position="135"/>
        <end position="274"/>
    </location>
</feature>
<keyword evidence="3" id="KW-1185">Reference proteome</keyword>